<evidence type="ECO:0000256" key="12">
    <source>
        <dbReference type="ARBA" id="ARBA00022679"/>
    </source>
</evidence>
<keyword evidence="14" id="KW-0378">Hydrolase</keyword>
<dbReference type="EC" id="3.4.16.4" evidence="6"/>
<dbReference type="GO" id="GO:0030288">
    <property type="term" value="C:outer membrane-bounded periplasmic space"/>
    <property type="evidence" value="ECO:0007669"/>
    <property type="project" value="TreeGrafter"/>
</dbReference>
<dbReference type="RefSeq" id="WP_235837257.1">
    <property type="nucleotide sequence ID" value="NZ_BDJL01000031.1"/>
</dbReference>
<comment type="function">
    <text evidence="1">Cell wall formation. Synthesis of cross-linked peptidoglycan from the lipid intermediates. The enzyme has a penicillin-insensitive transglycosylase N-terminal domain (formation of linear glycan strands) and a penicillin-sensitive transpeptidase C-terminal domain (cross-linking of the peptide subunits).</text>
</comment>
<evidence type="ECO:0000256" key="1">
    <source>
        <dbReference type="ARBA" id="ARBA00002624"/>
    </source>
</evidence>
<evidence type="ECO:0000256" key="20">
    <source>
        <dbReference type="ARBA" id="ARBA00023251"/>
    </source>
</evidence>
<dbReference type="UniPathway" id="UPA00219"/>
<name>A0A1L8D1V0_9THEO</name>
<dbReference type="SUPFAM" id="SSF53955">
    <property type="entry name" value="Lysozyme-like"/>
    <property type="match status" value="1"/>
</dbReference>
<evidence type="ECO:0000256" key="13">
    <source>
        <dbReference type="ARBA" id="ARBA00022692"/>
    </source>
</evidence>
<evidence type="ECO:0000256" key="17">
    <source>
        <dbReference type="ARBA" id="ARBA00022984"/>
    </source>
</evidence>
<dbReference type="NCBIfam" id="TIGR02074">
    <property type="entry name" value="PBP_1a_fam"/>
    <property type="match status" value="1"/>
</dbReference>
<dbReference type="InterPro" id="IPR050396">
    <property type="entry name" value="Glycosyltr_51/Transpeptidase"/>
</dbReference>
<evidence type="ECO:0000256" key="9">
    <source>
        <dbReference type="ARBA" id="ARBA00022645"/>
    </source>
</evidence>
<dbReference type="EC" id="2.4.99.28" evidence="24"/>
<keyword evidence="31" id="KW-1185">Reference proteome</keyword>
<evidence type="ECO:0000256" key="3">
    <source>
        <dbReference type="ARBA" id="ARBA00004752"/>
    </source>
</evidence>
<gene>
    <name evidence="30" type="ORF">ciss_10620</name>
</gene>
<keyword evidence="20" id="KW-0046">Antibiotic resistance</keyword>
<evidence type="ECO:0000256" key="16">
    <source>
        <dbReference type="ARBA" id="ARBA00022968"/>
    </source>
</evidence>
<evidence type="ECO:0000256" key="26">
    <source>
        <dbReference type="ARBA" id="ARBA00060592"/>
    </source>
</evidence>
<evidence type="ECO:0000313" key="31">
    <source>
        <dbReference type="Proteomes" id="UP000187338"/>
    </source>
</evidence>
<comment type="similarity">
    <text evidence="4">In the C-terminal section; belongs to the transpeptidase family.</text>
</comment>
<comment type="catalytic activity">
    <reaction evidence="23">
        <text>Preferential cleavage: (Ac)2-L-Lys-D-Ala-|-D-Ala. Also transpeptidation of peptidyl-alanyl moieties that are N-acyl substituents of D-alanine.</text>
        <dbReference type="EC" id="3.4.16.4"/>
    </reaction>
</comment>
<dbReference type="GO" id="GO:0005886">
    <property type="term" value="C:plasma membrane"/>
    <property type="evidence" value="ECO:0007669"/>
    <property type="project" value="UniProtKB-SubCell"/>
</dbReference>
<evidence type="ECO:0000256" key="22">
    <source>
        <dbReference type="ARBA" id="ARBA00023316"/>
    </source>
</evidence>
<reference evidence="31" key="1">
    <citation type="submission" date="2016-12" db="EMBL/GenBank/DDBJ databases">
        <title>Draft Genome Sequences od Carboxydothermus pertinax and islandicus, Hydrogenogenic Carboxydotrophic Bacteria.</title>
        <authorList>
            <person name="Fukuyama Y."/>
            <person name="Ohmae K."/>
            <person name="Yoneda Y."/>
            <person name="Yoshida T."/>
            <person name="Sako Y."/>
        </authorList>
    </citation>
    <scope>NUCLEOTIDE SEQUENCE [LARGE SCALE GENOMIC DNA]</scope>
    <source>
        <strain evidence="31">SET</strain>
    </source>
</reference>
<dbReference type="GO" id="GO:0008955">
    <property type="term" value="F:peptidoglycan glycosyltransferase activity"/>
    <property type="evidence" value="ECO:0007669"/>
    <property type="project" value="UniProtKB-EC"/>
</dbReference>
<dbReference type="EMBL" id="BDJL01000031">
    <property type="protein sequence ID" value="GAV25129.1"/>
    <property type="molecule type" value="Genomic_DNA"/>
</dbReference>
<evidence type="ECO:0000313" key="30">
    <source>
        <dbReference type="EMBL" id="GAV25129.1"/>
    </source>
</evidence>
<keyword evidence="15" id="KW-0133">Cell shape</keyword>
<evidence type="ECO:0000256" key="19">
    <source>
        <dbReference type="ARBA" id="ARBA00023136"/>
    </source>
</evidence>
<keyword evidence="11" id="KW-0328">Glycosyltransferase</keyword>
<dbReference type="Gene3D" id="1.10.3810.10">
    <property type="entry name" value="Biosynthetic peptidoglycan transglycosylase-like"/>
    <property type="match status" value="1"/>
</dbReference>
<dbReference type="InterPro" id="IPR036950">
    <property type="entry name" value="PBP_transglycosylase"/>
</dbReference>
<keyword evidence="16" id="KW-0735">Signal-anchor</keyword>
<evidence type="ECO:0000256" key="8">
    <source>
        <dbReference type="ARBA" id="ARBA00022475"/>
    </source>
</evidence>
<dbReference type="Proteomes" id="UP000187338">
    <property type="component" value="Unassembled WGS sequence"/>
</dbReference>
<comment type="catalytic activity">
    <reaction evidence="25">
        <text>[GlcNAc-(1-&gt;4)-Mur2Ac(oyl-L-Ala-gamma-D-Glu-L-Lys-D-Ala-D-Ala)](n)-di-trans,octa-cis-undecaprenyl diphosphate + beta-D-GlcNAc-(1-&gt;4)-Mur2Ac(oyl-L-Ala-gamma-D-Glu-L-Lys-D-Ala-D-Ala)-di-trans,octa-cis-undecaprenyl diphosphate = [GlcNAc-(1-&gt;4)-Mur2Ac(oyl-L-Ala-gamma-D-Glu-L-Lys-D-Ala-D-Ala)](n+1)-di-trans,octa-cis-undecaprenyl diphosphate + di-trans,octa-cis-undecaprenyl diphosphate + H(+)</text>
        <dbReference type="Rhea" id="RHEA:23708"/>
        <dbReference type="Rhea" id="RHEA-COMP:9602"/>
        <dbReference type="Rhea" id="RHEA-COMP:9603"/>
        <dbReference type="ChEBI" id="CHEBI:15378"/>
        <dbReference type="ChEBI" id="CHEBI:58405"/>
        <dbReference type="ChEBI" id="CHEBI:60033"/>
        <dbReference type="ChEBI" id="CHEBI:78435"/>
        <dbReference type="EC" id="2.4.99.28"/>
    </reaction>
</comment>
<evidence type="ECO:0000256" key="24">
    <source>
        <dbReference type="ARBA" id="ARBA00044770"/>
    </source>
</evidence>
<accession>A0A1L8D1V0</accession>
<evidence type="ECO:0000256" key="5">
    <source>
        <dbReference type="ARBA" id="ARBA00007739"/>
    </source>
</evidence>
<comment type="similarity">
    <text evidence="5">In the N-terminal section; belongs to the glycosyltransferase 51 family.</text>
</comment>
<dbReference type="GO" id="GO:0008658">
    <property type="term" value="F:penicillin binding"/>
    <property type="evidence" value="ECO:0007669"/>
    <property type="project" value="InterPro"/>
</dbReference>
<comment type="pathway">
    <text evidence="26">Glycan biosynthesis.</text>
</comment>
<protein>
    <recommendedName>
        <fullName evidence="7">Penicillin-binding protein 1A</fullName>
        <ecNumber evidence="24">2.4.99.28</ecNumber>
        <ecNumber evidence="6">3.4.16.4</ecNumber>
    </recommendedName>
</protein>
<dbReference type="STRING" id="661089.ciss_10620"/>
<dbReference type="PANTHER" id="PTHR32282:SF11">
    <property type="entry name" value="PENICILLIN-BINDING PROTEIN 1B"/>
    <property type="match status" value="1"/>
</dbReference>
<dbReference type="GO" id="GO:0006508">
    <property type="term" value="P:proteolysis"/>
    <property type="evidence" value="ECO:0007669"/>
    <property type="project" value="UniProtKB-KW"/>
</dbReference>
<evidence type="ECO:0000256" key="18">
    <source>
        <dbReference type="ARBA" id="ARBA00022989"/>
    </source>
</evidence>
<dbReference type="GO" id="GO:0071555">
    <property type="term" value="P:cell wall organization"/>
    <property type="evidence" value="ECO:0007669"/>
    <property type="project" value="UniProtKB-KW"/>
</dbReference>
<organism evidence="30 31">
    <name type="scientific">Carboxydothermus islandicus</name>
    <dbReference type="NCBI Taxonomy" id="661089"/>
    <lineage>
        <taxon>Bacteria</taxon>
        <taxon>Bacillati</taxon>
        <taxon>Bacillota</taxon>
        <taxon>Clostridia</taxon>
        <taxon>Thermoanaerobacterales</taxon>
        <taxon>Thermoanaerobacteraceae</taxon>
        <taxon>Carboxydothermus</taxon>
    </lineage>
</organism>
<evidence type="ECO:0000256" key="2">
    <source>
        <dbReference type="ARBA" id="ARBA00004401"/>
    </source>
</evidence>
<comment type="pathway">
    <text evidence="3">Cell wall biogenesis; peptidoglycan biosynthesis.</text>
</comment>
<dbReference type="InterPro" id="IPR001460">
    <property type="entry name" value="PCN-bd_Tpept"/>
</dbReference>
<evidence type="ECO:0000256" key="10">
    <source>
        <dbReference type="ARBA" id="ARBA00022670"/>
    </source>
</evidence>
<dbReference type="Pfam" id="PF00905">
    <property type="entry name" value="Transpeptidase"/>
    <property type="match status" value="1"/>
</dbReference>
<dbReference type="GO" id="GO:0009252">
    <property type="term" value="P:peptidoglycan biosynthetic process"/>
    <property type="evidence" value="ECO:0007669"/>
    <property type="project" value="UniProtKB-UniPathway"/>
</dbReference>
<keyword evidence="17" id="KW-0573">Peptidoglycan synthesis</keyword>
<proteinExistence type="inferred from homology"/>
<evidence type="ECO:0000256" key="23">
    <source>
        <dbReference type="ARBA" id="ARBA00034000"/>
    </source>
</evidence>
<keyword evidence="13" id="KW-0812">Transmembrane</keyword>
<keyword evidence="12" id="KW-0808">Transferase</keyword>
<keyword evidence="21" id="KW-0511">Multifunctional enzyme</keyword>
<evidence type="ECO:0000256" key="14">
    <source>
        <dbReference type="ARBA" id="ARBA00022801"/>
    </source>
</evidence>
<evidence type="ECO:0000259" key="29">
    <source>
        <dbReference type="Pfam" id="PF00912"/>
    </source>
</evidence>
<dbReference type="GO" id="GO:0009002">
    <property type="term" value="F:serine-type D-Ala-D-Ala carboxypeptidase activity"/>
    <property type="evidence" value="ECO:0007669"/>
    <property type="project" value="UniProtKB-EC"/>
</dbReference>
<feature type="domain" description="Glycosyl transferase family 51" evidence="29">
    <location>
        <begin position="62"/>
        <end position="237"/>
    </location>
</feature>
<keyword evidence="18" id="KW-1133">Transmembrane helix</keyword>
<keyword evidence="19" id="KW-0472">Membrane</keyword>
<dbReference type="AlphaFoldDB" id="A0A1L8D1V0"/>
<evidence type="ECO:0000256" key="4">
    <source>
        <dbReference type="ARBA" id="ARBA00007090"/>
    </source>
</evidence>
<evidence type="ECO:0000256" key="11">
    <source>
        <dbReference type="ARBA" id="ARBA00022676"/>
    </source>
</evidence>
<dbReference type="Pfam" id="PF00912">
    <property type="entry name" value="Transgly"/>
    <property type="match status" value="1"/>
</dbReference>
<keyword evidence="10" id="KW-0645">Protease</keyword>
<dbReference type="InterPro" id="IPR001264">
    <property type="entry name" value="Glyco_trans_51"/>
</dbReference>
<evidence type="ECO:0000259" key="28">
    <source>
        <dbReference type="Pfam" id="PF00905"/>
    </source>
</evidence>
<dbReference type="InterPro" id="IPR023346">
    <property type="entry name" value="Lysozyme-like_dom_sf"/>
</dbReference>
<keyword evidence="9" id="KW-0121">Carboxypeptidase</keyword>
<dbReference type="SUPFAM" id="SSF56601">
    <property type="entry name" value="beta-lactamase/transpeptidase-like"/>
    <property type="match status" value="1"/>
</dbReference>
<dbReference type="PANTHER" id="PTHR32282">
    <property type="entry name" value="BINDING PROTEIN TRANSPEPTIDASE, PUTATIVE-RELATED"/>
    <property type="match status" value="1"/>
</dbReference>
<evidence type="ECO:0000256" key="15">
    <source>
        <dbReference type="ARBA" id="ARBA00022960"/>
    </source>
</evidence>
<feature type="domain" description="Penicillin-binding protein transpeptidase" evidence="28">
    <location>
        <begin position="336"/>
        <end position="605"/>
    </location>
</feature>
<comment type="caution">
    <text evidence="30">The sequence shown here is derived from an EMBL/GenBank/DDBJ whole genome shotgun (WGS) entry which is preliminary data.</text>
</comment>
<evidence type="ECO:0000256" key="6">
    <source>
        <dbReference type="ARBA" id="ARBA00012448"/>
    </source>
</evidence>
<keyword evidence="8" id="KW-1003">Cell membrane</keyword>
<evidence type="ECO:0000256" key="21">
    <source>
        <dbReference type="ARBA" id="ARBA00023268"/>
    </source>
</evidence>
<evidence type="ECO:0000256" key="7">
    <source>
        <dbReference type="ARBA" id="ARBA00018638"/>
    </source>
</evidence>
<comment type="subcellular location">
    <subcellularLocation>
        <location evidence="2">Cell membrane</location>
        <topology evidence="2">Single-pass type II membrane protein</topology>
    </subcellularLocation>
</comment>
<dbReference type="GO" id="GO:0046677">
    <property type="term" value="P:response to antibiotic"/>
    <property type="evidence" value="ECO:0007669"/>
    <property type="project" value="UniProtKB-KW"/>
</dbReference>
<dbReference type="InterPro" id="IPR012338">
    <property type="entry name" value="Beta-lactam/transpept-like"/>
</dbReference>
<feature type="compositionally biased region" description="Low complexity" evidence="27">
    <location>
        <begin position="788"/>
        <end position="803"/>
    </location>
</feature>
<evidence type="ECO:0000256" key="25">
    <source>
        <dbReference type="ARBA" id="ARBA00049902"/>
    </source>
</evidence>
<feature type="region of interest" description="Disordered" evidence="27">
    <location>
        <begin position="776"/>
        <end position="803"/>
    </location>
</feature>
<keyword evidence="22" id="KW-0961">Cell wall biogenesis/degradation</keyword>
<dbReference type="FunFam" id="1.10.3810.10:FF:000001">
    <property type="entry name" value="Penicillin-binding protein 1A"/>
    <property type="match status" value="1"/>
</dbReference>
<dbReference type="Gene3D" id="3.40.710.10">
    <property type="entry name" value="DD-peptidase/beta-lactamase superfamily"/>
    <property type="match status" value="1"/>
</dbReference>
<evidence type="ECO:0000256" key="27">
    <source>
        <dbReference type="SAM" id="MobiDB-lite"/>
    </source>
</evidence>
<sequence length="803" mass="88329">MGKHRKRMPKWVLVSLLVFFLLFFLGSIAVGSYIYYCLKDVPSFSPKMLELSGTTLIFDKNNNIIAEVHGSENRIPVKIKEVPEVVKKAIIGAEDARFYKHHGIDLKAILRAALEDLKYGAPKEGASTITQQLVKLTFLTPEKTLKRKIQEAYLAIQLERAFTKDEILEMYLNRSYFGEGAYGIKAAAQTYFGKDLDELTLSEAALLAGLLPAPSRYSPLNNKELALTRRNIVLNKMVRAGLITEDQAKKAKSEPLILNPNLIDKSNQKYKYPYFVEFVIEQLTEKFGSDRVFRGGLRVYTTLDPKIQEASEKALADPKNFPKSKRDKSGILQPQGAVVVLDPKTGEIKAIVGGREHNQLRQWNRATRTKRQPGSAFKPIIAYGPAIENGLSPATVIDDRPIKYGNHSFSNSNGKYRGLITLRTALTYSVNTVAVQLLDKIGFAEAFKFAKKLGIELNPKLESNLGVALGGLTDGVTPLQMAAAYGAFANNGIYVEPSAIIKVESAAGEILYENKPKKRVAMKPETAFMITSMLEDVVKYGTGTAARLDRPVAGKTGTTDEGKDLWFVGYTPDLVAAVWVGHDKPQPIPGGFGGIYPARIFKAIMTEALKGIPKSDFDKPKGIVKATVCGKSGLLPSSDCPQDQLVYDYFAKGTVPTKICNVHVKAEICADSHLLATEYCPNKLTVSLIYLPYEVPSYVLDYSLRLPKEKCNIHGPGSQSSTQEVEVPICTDPAHNGQDFLALIPKAGESGGCPPQYITVKKFPKDKVPKVYCDIPEHQIKPAQGNDNQSNPPGNNQTTPPNN</sequence>
<dbReference type="GO" id="GO:0008360">
    <property type="term" value="P:regulation of cell shape"/>
    <property type="evidence" value="ECO:0007669"/>
    <property type="project" value="UniProtKB-KW"/>
</dbReference>